<dbReference type="OrthoDB" id="9908305at2759"/>
<dbReference type="Pfam" id="PF17663">
    <property type="entry name" value="DUF5525"/>
    <property type="match status" value="2"/>
</dbReference>
<feature type="compositionally biased region" description="Low complexity" evidence="1">
    <location>
        <begin position="411"/>
        <end position="421"/>
    </location>
</feature>
<proteinExistence type="predicted"/>
<dbReference type="Gene3D" id="2.80.10.70">
    <property type="entry name" value="Spindlin/Ssty"/>
    <property type="match status" value="1"/>
</dbReference>
<feature type="compositionally biased region" description="Polar residues" evidence="1">
    <location>
        <begin position="751"/>
        <end position="769"/>
    </location>
</feature>
<feature type="region of interest" description="Disordered" evidence="1">
    <location>
        <begin position="693"/>
        <end position="712"/>
    </location>
</feature>
<evidence type="ECO:0000313" key="3">
    <source>
        <dbReference type="Proteomes" id="UP001142489"/>
    </source>
</evidence>
<gene>
    <name evidence="2" type="ORF">JRQ81_006781</name>
</gene>
<evidence type="ECO:0000313" key="2">
    <source>
        <dbReference type="EMBL" id="KAJ7311174.1"/>
    </source>
</evidence>
<dbReference type="InterPro" id="IPR042567">
    <property type="entry name" value="SPIN/Ssty_sf"/>
</dbReference>
<keyword evidence="3" id="KW-1185">Reference proteome</keyword>
<feature type="compositionally biased region" description="Polar residues" evidence="1">
    <location>
        <begin position="339"/>
        <end position="359"/>
    </location>
</feature>
<dbReference type="PANTHER" id="PTHR28422:SF1">
    <property type="entry name" value="SIMILAR TO HUMAN CHROMOSOME 15 OPEN READING FRAME 39"/>
    <property type="match status" value="1"/>
</dbReference>
<reference evidence="2" key="1">
    <citation type="journal article" date="2023" name="DNA Res.">
        <title>Chromosome-level genome assembly of Phrynocephalus forsythii using third-generation DNA sequencing and Hi-C analysis.</title>
        <authorList>
            <person name="Qi Y."/>
            <person name="Zhao W."/>
            <person name="Zhao Y."/>
            <person name="Niu C."/>
            <person name="Cao S."/>
            <person name="Zhang Y."/>
        </authorList>
    </citation>
    <scope>NUCLEOTIDE SEQUENCE</scope>
    <source>
        <tissue evidence="2">Muscle</tissue>
    </source>
</reference>
<dbReference type="InterPro" id="IPR037656">
    <property type="entry name" value="DUF5525"/>
</dbReference>
<feature type="compositionally biased region" description="Basic and acidic residues" evidence="1">
    <location>
        <begin position="100"/>
        <end position="111"/>
    </location>
</feature>
<evidence type="ECO:0000256" key="1">
    <source>
        <dbReference type="SAM" id="MobiDB-lite"/>
    </source>
</evidence>
<feature type="compositionally biased region" description="Polar residues" evidence="1">
    <location>
        <begin position="426"/>
        <end position="435"/>
    </location>
</feature>
<feature type="region of interest" description="Disordered" evidence="1">
    <location>
        <begin position="796"/>
        <end position="816"/>
    </location>
</feature>
<sequence>MIPNLKPEPALSFLTAQWPAMILPRKGERPTNAAENSRTPPQRTPCSPAERGQSVPKRPESPPPSSSPPMPVINNVFSLAPYRDYLEGTCDTVEMPLSKNGHEDPPEKAGERAGGCGSQQPDSVSPAEASQGPSSEEKDPSCHGMTDGSDWQPHSHSPGIREKGSPRPGQSVGPKAFPTKGAASRQPASEGDASNRAGEMERRESALALSCKMEGLAQVPSLQKPPGNETEAAERESLQSKGEEEKDVLLETKWRTSELPLKSSREGKSNFQSSAAFLFKKFKILKSHAASLGAATQPDVFPSFQPASSGAFSLHPGPGPVSSPQDIPVIPPSPPQLVMLQNAQRSPQEVLTRQSSSPAPESPHQEVTRQTDCPAPPRPQQESMRRNSATTAPTLPQAGADRSHSPAERSPGPTATQQTGPPVQPSPGQVMTQPSCPPIQQSLYLAAAPPKAWLIQLKCLTAKPKDTLKVIPPSTPASSPVLGEAKIVVPTNSEALGPQPSPGRYFTAAHTSVCNVISSSVSASSLEQRHEWLEKTESRAEPKEKGASVAKLKNGLKASSHLLPKLSKGQQIWLAFPEAASLFQKVLSQLDTFVLTQKCPFPHVVRAGAIFIPIHVVKGKLFPNLSGAAIDHVLQDHKVELRPTTLSEEKLLREVELRSCTSRMLKLLALKQLPDIYPDLLTLHWHECVKQQQLGDTSRESPDSETNISGAEVTKQKVRARCLQEGSLASLGPNVQERFKQGRNYGLAPRDTSTCLPSETGQQANGGSSQGCILEKSAAMRNANWLSGEKRTVSGALESKGLHPGAKRQLLPTGDLPRTLQVKLSSSVPRRTTSSTSKVLQLRKSVVCIKFQNALRDIKEPLGLNTAGKKWGKRASQSLKDFEHRRPRCVKPSALPFRYPELVGKRIRHLYEEEDKSEAWYQGVVLRVHQQHKNPLKTVYEVKYDSEPEWQYYLEILQDYKKGWLKLEE</sequence>
<feature type="region of interest" description="Disordered" evidence="1">
    <location>
        <begin position="298"/>
        <end position="435"/>
    </location>
</feature>
<name>A0A9Q0XFL2_9SAUR</name>
<dbReference type="AlphaFoldDB" id="A0A9Q0XFL2"/>
<feature type="region of interest" description="Disordered" evidence="1">
    <location>
        <begin position="22"/>
        <end position="74"/>
    </location>
</feature>
<protein>
    <submittedName>
        <fullName evidence="2">Uncharacterized protein</fullName>
    </submittedName>
</protein>
<feature type="region of interest" description="Disordered" evidence="1">
    <location>
        <begin position="93"/>
        <end position="252"/>
    </location>
</feature>
<feature type="compositionally biased region" description="Polar residues" evidence="1">
    <location>
        <begin position="33"/>
        <end position="45"/>
    </location>
</feature>
<feature type="compositionally biased region" description="Basic and acidic residues" evidence="1">
    <location>
        <begin position="232"/>
        <end position="252"/>
    </location>
</feature>
<organism evidence="2 3">
    <name type="scientific">Phrynocephalus forsythii</name>
    <dbReference type="NCBI Taxonomy" id="171643"/>
    <lineage>
        <taxon>Eukaryota</taxon>
        <taxon>Metazoa</taxon>
        <taxon>Chordata</taxon>
        <taxon>Craniata</taxon>
        <taxon>Vertebrata</taxon>
        <taxon>Euteleostomi</taxon>
        <taxon>Lepidosauria</taxon>
        <taxon>Squamata</taxon>
        <taxon>Bifurcata</taxon>
        <taxon>Unidentata</taxon>
        <taxon>Episquamata</taxon>
        <taxon>Toxicofera</taxon>
        <taxon>Iguania</taxon>
        <taxon>Acrodonta</taxon>
        <taxon>Agamidae</taxon>
        <taxon>Agaminae</taxon>
        <taxon>Phrynocephalus</taxon>
    </lineage>
</organism>
<dbReference type="EMBL" id="JAPFRF010000014">
    <property type="protein sequence ID" value="KAJ7311174.1"/>
    <property type="molecule type" value="Genomic_DNA"/>
</dbReference>
<comment type="caution">
    <text evidence="2">The sequence shown here is derived from an EMBL/GenBank/DDBJ whole genome shotgun (WGS) entry which is preliminary data.</text>
</comment>
<feature type="compositionally biased region" description="Pro residues" evidence="1">
    <location>
        <begin position="61"/>
        <end position="71"/>
    </location>
</feature>
<accession>A0A9Q0XFL2</accession>
<dbReference type="Proteomes" id="UP001142489">
    <property type="component" value="Unassembled WGS sequence"/>
</dbReference>
<dbReference type="PANTHER" id="PTHR28422">
    <property type="entry name" value="SIMILAR TO HUMAN CHROMOSOME 15 OPEN READING FRAME 39"/>
    <property type="match status" value="1"/>
</dbReference>
<feature type="region of interest" description="Disordered" evidence="1">
    <location>
        <begin position="746"/>
        <end position="769"/>
    </location>
</feature>
<feature type="compositionally biased region" description="Polar residues" evidence="1">
    <location>
        <begin position="380"/>
        <end position="394"/>
    </location>
</feature>